<proteinExistence type="predicted"/>
<feature type="domain" description="PDZ" evidence="1">
    <location>
        <begin position="245"/>
        <end position="331"/>
    </location>
</feature>
<dbReference type="EMBL" id="AMQN01018391">
    <property type="status" value="NOT_ANNOTATED_CDS"/>
    <property type="molecule type" value="Genomic_DNA"/>
</dbReference>
<evidence type="ECO:0000313" key="2">
    <source>
        <dbReference type="EMBL" id="ELU14800.1"/>
    </source>
</evidence>
<dbReference type="Pfam" id="PF00595">
    <property type="entry name" value="PDZ"/>
    <property type="match status" value="4"/>
</dbReference>
<sequence length="451" mass="48613">MNGSGTPRDRSFSLVPVPSKKPIVEGEVTTVDIQRGCYDLGISVVGGLDTPLLCVVIQEVFPEGVVAKDGRLLPGDQILEVNGIDLGTATHSEAKRGLSQVYPICRLTVYRERAEETPSNVLKVSLPRIPGKQLGIKLVSKKNTPGLYILDVIPGGIAHQDDRLRTDDLILEINSQDIRHSSQEDAARIIQASTSTVDFLVLRRDVRSPDTHLARSQEILRMRKGPLLNADGTPANPIQPCKEKHISVNKEAFESLGISVVGGLGHPRGDIPIYVTNLQTAGCLGRTKLIQKGDVLVSINGHSLLELTHAQAVRILKMAAEDKSVALKVLEGPESSDGIANFTPSWKFWLSMPIVCHSVKTIQLDRGSHRSLGFSVVGGRDSCQGAVPIYVKSVVPNAPAGKDGRLRSGDQLLSVQGDSLENIDHSQAVSLLRNVQGSVTLRVVSWPGTPV</sequence>
<evidence type="ECO:0000313" key="4">
    <source>
        <dbReference type="Proteomes" id="UP000014760"/>
    </source>
</evidence>
<feature type="domain" description="PDZ" evidence="1">
    <location>
        <begin position="361"/>
        <end position="447"/>
    </location>
</feature>
<feature type="domain" description="PDZ" evidence="1">
    <location>
        <begin position="123"/>
        <end position="205"/>
    </location>
</feature>
<protein>
    <recommendedName>
        <fullName evidence="1">PDZ domain-containing protein</fullName>
    </recommendedName>
</protein>
<keyword evidence="4" id="KW-1185">Reference proteome</keyword>
<accession>R7VGI5</accession>
<dbReference type="Gene3D" id="2.30.42.10">
    <property type="match status" value="4"/>
</dbReference>
<dbReference type="CDD" id="cd06678">
    <property type="entry name" value="PDZ2_LNX1_2-like"/>
    <property type="match status" value="1"/>
</dbReference>
<dbReference type="HOGENOM" id="CLU_021213_1_1_1"/>
<dbReference type="STRING" id="283909.R7VGI5"/>
<dbReference type="CDD" id="cd06677">
    <property type="entry name" value="PDZ1_LNX1_2-like"/>
    <property type="match status" value="1"/>
</dbReference>
<dbReference type="PANTHER" id="PTHR19964:SF84">
    <property type="entry name" value="LIGAND OF NUMB PROTEIN X 2-LIKE ISOFORM X1"/>
    <property type="match status" value="1"/>
</dbReference>
<dbReference type="InterPro" id="IPR036034">
    <property type="entry name" value="PDZ_sf"/>
</dbReference>
<dbReference type="OMA" id="NHNMAPA"/>
<dbReference type="SUPFAM" id="SSF50156">
    <property type="entry name" value="PDZ domain-like"/>
    <property type="match status" value="4"/>
</dbReference>
<name>R7VGI5_CAPTE</name>
<dbReference type="AlphaFoldDB" id="R7VGI5"/>
<dbReference type="PANTHER" id="PTHR19964">
    <property type="entry name" value="MULTIPLE PDZ DOMAIN PROTEIN"/>
    <property type="match status" value="1"/>
</dbReference>
<evidence type="ECO:0000313" key="3">
    <source>
        <dbReference type="EnsemblMetazoa" id="CapteP90385"/>
    </source>
</evidence>
<dbReference type="EnsemblMetazoa" id="CapteT90385">
    <property type="protein sequence ID" value="CapteP90385"/>
    <property type="gene ID" value="CapteG90385"/>
</dbReference>
<gene>
    <name evidence="2" type="ORF">CAPTEDRAFT_90385</name>
</gene>
<dbReference type="CDD" id="cd06679">
    <property type="entry name" value="PDZ3_LNX1_2-like"/>
    <property type="match status" value="1"/>
</dbReference>
<dbReference type="SMART" id="SM00228">
    <property type="entry name" value="PDZ"/>
    <property type="match status" value="4"/>
</dbReference>
<feature type="domain" description="PDZ" evidence="1">
    <location>
        <begin position="30"/>
        <end position="113"/>
    </location>
</feature>
<dbReference type="EMBL" id="KB294287">
    <property type="protein sequence ID" value="ELU14800.1"/>
    <property type="molecule type" value="Genomic_DNA"/>
</dbReference>
<evidence type="ECO:0000259" key="1">
    <source>
        <dbReference type="PROSITE" id="PS50106"/>
    </source>
</evidence>
<dbReference type="InterPro" id="IPR051342">
    <property type="entry name" value="PDZ_scaffold"/>
</dbReference>
<reference evidence="3" key="3">
    <citation type="submission" date="2015-06" db="UniProtKB">
        <authorList>
            <consortium name="EnsemblMetazoa"/>
        </authorList>
    </citation>
    <scope>IDENTIFICATION</scope>
</reference>
<dbReference type="PROSITE" id="PS50106">
    <property type="entry name" value="PDZ"/>
    <property type="match status" value="4"/>
</dbReference>
<reference evidence="2 4" key="2">
    <citation type="journal article" date="2013" name="Nature">
        <title>Insights into bilaterian evolution from three spiralian genomes.</title>
        <authorList>
            <person name="Simakov O."/>
            <person name="Marletaz F."/>
            <person name="Cho S.J."/>
            <person name="Edsinger-Gonzales E."/>
            <person name="Havlak P."/>
            <person name="Hellsten U."/>
            <person name="Kuo D.H."/>
            <person name="Larsson T."/>
            <person name="Lv J."/>
            <person name="Arendt D."/>
            <person name="Savage R."/>
            <person name="Osoegawa K."/>
            <person name="de Jong P."/>
            <person name="Grimwood J."/>
            <person name="Chapman J.A."/>
            <person name="Shapiro H."/>
            <person name="Aerts A."/>
            <person name="Otillar R.P."/>
            <person name="Terry A.Y."/>
            <person name="Boore J.L."/>
            <person name="Grigoriev I.V."/>
            <person name="Lindberg D.R."/>
            <person name="Seaver E.C."/>
            <person name="Weisblat D.A."/>
            <person name="Putnam N.H."/>
            <person name="Rokhsar D.S."/>
        </authorList>
    </citation>
    <scope>NUCLEOTIDE SEQUENCE</scope>
    <source>
        <strain evidence="2 4">I ESC-2004</strain>
    </source>
</reference>
<dbReference type="Proteomes" id="UP000014760">
    <property type="component" value="Unassembled WGS sequence"/>
</dbReference>
<organism evidence="2">
    <name type="scientific">Capitella teleta</name>
    <name type="common">Polychaete worm</name>
    <dbReference type="NCBI Taxonomy" id="283909"/>
    <lineage>
        <taxon>Eukaryota</taxon>
        <taxon>Metazoa</taxon>
        <taxon>Spiralia</taxon>
        <taxon>Lophotrochozoa</taxon>
        <taxon>Annelida</taxon>
        <taxon>Polychaeta</taxon>
        <taxon>Sedentaria</taxon>
        <taxon>Scolecida</taxon>
        <taxon>Capitellidae</taxon>
        <taxon>Capitella</taxon>
    </lineage>
</organism>
<dbReference type="InterPro" id="IPR001478">
    <property type="entry name" value="PDZ"/>
</dbReference>
<reference evidence="4" key="1">
    <citation type="submission" date="2012-12" db="EMBL/GenBank/DDBJ databases">
        <authorList>
            <person name="Hellsten U."/>
            <person name="Grimwood J."/>
            <person name="Chapman J.A."/>
            <person name="Shapiro H."/>
            <person name="Aerts A."/>
            <person name="Otillar R.P."/>
            <person name="Terry A.Y."/>
            <person name="Boore J.L."/>
            <person name="Simakov O."/>
            <person name="Marletaz F."/>
            <person name="Cho S.-J."/>
            <person name="Edsinger-Gonzales E."/>
            <person name="Havlak P."/>
            <person name="Kuo D.-H."/>
            <person name="Larsson T."/>
            <person name="Lv J."/>
            <person name="Arendt D."/>
            <person name="Savage R."/>
            <person name="Osoegawa K."/>
            <person name="de Jong P."/>
            <person name="Lindberg D.R."/>
            <person name="Seaver E.C."/>
            <person name="Weisblat D.A."/>
            <person name="Putnam N.H."/>
            <person name="Grigoriev I.V."/>
            <person name="Rokhsar D.S."/>
        </authorList>
    </citation>
    <scope>NUCLEOTIDE SEQUENCE</scope>
    <source>
        <strain evidence="4">I ESC-2004</strain>
    </source>
</reference>
<dbReference type="OrthoDB" id="438726at2759"/>